<proteinExistence type="inferred from homology"/>
<dbReference type="SUPFAM" id="SSF52799">
    <property type="entry name" value="(Phosphotyrosine protein) phosphatases II"/>
    <property type="match status" value="1"/>
</dbReference>
<dbReference type="Gene3D" id="3.90.190.10">
    <property type="entry name" value="Protein tyrosine phosphatase superfamily"/>
    <property type="match status" value="1"/>
</dbReference>
<dbReference type="Pfam" id="PF22741">
    <property type="entry name" value="PTP-NADK"/>
    <property type="match status" value="1"/>
</dbReference>
<dbReference type="AlphaFoldDB" id="A0A918N7L0"/>
<accession>A0A918N7L0</accession>
<dbReference type="InterPro" id="IPR055214">
    <property type="entry name" value="PTP-NADK"/>
</dbReference>
<dbReference type="EMBL" id="BMXR01000003">
    <property type="protein sequence ID" value="GGX47700.1"/>
    <property type="molecule type" value="Genomic_DNA"/>
</dbReference>
<gene>
    <name evidence="3" type="primary">ctpA</name>
    <name evidence="3" type="ORF">GCM10007392_13200</name>
</gene>
<dbReference type="Proteomes" id="UP000626148">
    <property type="component" value="Unassembled WGS sequence"/>
</dbReference>
<feature type="domain" description="DSP-PTPase phosphatase fused to NAD+ Kinase" evidence="2">
    <location>
        <begin position="58"/>
        <end position="172"/>
    </location>
</feature>
<comment type="caution">
    <text evidence="3">The sequence shown here is derived from an EMBL/GenBank/DDBJ whole genome shotgun (WGS) entry which is preliminary data.</text>
</comment>
<name>A0A918N7L0_9GAMM</name>
<evidence type="ECO:0000313" key="4">
    <source>
        <dbReference type="Proteomes" id="UP000626148"/>
    </source>
</evidence>
<reference evidence="3" key="1">
    <citation type="journal article" date="2014" name="Int. J. Syst. Evol. Microbiol.">
        <title>Complete genome sequence of Corynebacterium casei LMG S-19264T (=DSM 44701T), isolated from a smear-ripened cheese.</title>
        <authorList>
            <consortium name="US DOE Joint Genome Institute (JGI-PGF)"/>
            <person name="Walter F."/>
            <person name="Albersmeier A."/>
            <person name="Kalinowski J."/>
            <person name="Ruckert C."/>
        </authorList>
    </citation>
    <scope>NUCLEOTIDE SEQUENCE</scope>
    <source>
        <strain evidence="3">KCTC 22169</strain>
    </source>
</reference>
<dbReference type="InterPro" id="IPR029021">
    <property type="entry name" value="Prot-tyrosine_phosphatase-like"/>
</dbReference>
<evidence type="ECO:0000313" key="3">
    <source>
        <dbReference type="EMBL" id="GGX47700.1"/>
    </source>
</evidence>
<dbReference type="PANTHER" id="PTHR31126:SF72">
    <property type="entry name" value="DUAL SPECIFICITY PROTEIN PHOSPHATASE TPBA"/>
    <property type="match status" value="1"/>
</dbReference>
<dbReference type="PANTHER" id="PTHR31126">
    <property type="entry name" value="TYROSINE-PROTEIN PHOSPHATASE"/>
    <property type="match status" value="1"/>
</dbReference>
<protein>
    <submittedName>
        <fullName evidence="3">Protein-tyrosine-phosphatase</fullName>
    </submittedName>
</protein>
<evidence type="ECO:0000259" key="2">
    <source>
        <dbReference type="Pfam" id="PF22741"/>
    </source>
</evidence>
<sequence length="237" mass="28393">MLKKVMFWTPAYKRWRKTWGEKLTSPWVRLWAHLDMDWVDHGFLRVFFSNIHRLDEGVYRSNQPSPRQLRAWHKKGIRTIVNFRGVSNFGSYHLEKEWCEKLGIKMIDFRLYSRKMPSKENIHEAREVFKQIDKPALFHCKSGADRAGIGSALYLLLHKGAPVEEAQKQLSMRFLHIKYAKTGLLDHFLESYRKFNEHRPTPFLEWVDCYYDRDALSKEFMSRGWANTLVDRLLNRE</sequence>
<dbReference type="GO" id="GO:0016791">
    <property type="term" value="F:phosphatase activity"/>
    <property type="evidence" value="ECO:0007669"/>
    <property type="project" value="TreeGrafter"/>
</dbReference>
<evidence type="ECO:0000256" key="1">
    <source>
        <dbReference type="ARBA" id="ARBA00009580"/>
    </source>
</evidence>
<comment type="similarity">
    <text evidence="1">Belongs to the protein-tyrosine phosphatase family.</text>
</comment>
<organism evidence="3 4">
    <name type="scientific">Saccharospirillum salsuginis</name>
    <dbReference type="NCBI Taxonomy" id="418750"/>
    <lineage>
        <taxon>Bacteria</taxon>
        <taxon>Pseudomonadati</taxon>
        <taxon>Pseudomonadota</taxon>
        <taxon>Gammaproteobacteria</taxon>
        <taxon>Oceanospirillales</taxon>
        <taxon>Saccharospirillaceae</taxon>
        <taxon>Saccharospirillum</taxon>
    </lineage>
</organism>
<dbReference type="RefSeq" id="WP_229805266.1">
    <property type="nucleotide sequence ID" value="NZ_BMXR01000003.1"/>
</dbReference>
<reference evidence="3" key="2">
    <citation type="submission" date="2020-09" db="EMBL/GenBank/DDBJ databases">
        <authorList>
            <person name="Sun Q."/>
            <person name="Kim S."/>
        </authorList>
    </citation>
    <scope>NUCLEOTIDE SEQUENCE</scope>
    <source>
        <strain evidence="3">KCTC 22169</strain>
    </source>
</reference>
<keyword evidence="4" id="KW-1185">Reference proteome</keyword>